<reference evidence="1 2" key="1">
    <citation type="submission" date="2014-11" db="EMBL/GenBank/DDBJ databases">
        <title>Complete genome sequence and analysis of Lactobacillus hokkaidonensis LOOC260T.</title>
        <authorList>
            <person name="Tanizawa Y."/>
            <person name="Tohno M."/>
            <person name="Kaminuma E."/>
            <person name="Nakamura Y."/>
            <person name="Arita M."/>
        </authorList>
    </citation>
    <scope>NUCLEOTIDE SEQUENCE [LARGE SCALE GENOMIC DNA]</scope>
    <source>
        <strain evidence="1 2">LOOC260</strain>
    </source>
</reference>
<dbReference type="HOGENOM" id="CLU_026673_7_0_9"/>
<dbReference type="EMBL" id="AP014680">
    <property type="protein sequence ID" value="BAP85794.1"/>
    <property type="molecule type" value="Genomic_DNA"/>
</dbReference>
<evidence type="ECO:0000313" key="1">
    <source>
        <dbReference type="EMBL" id="BAP85794.1"/>
    </source>
</evidence>
<protein>
    <recommendedName>
        <fullName evidence="3">NADPH:quinone reductase</fullName>
    </recommendedName>
</protein>
<dbReference type="GO" id="GO:0016491">
    <property type="term" value="F:oxidoreductase activity"/>
    <property type="evidence" value="ECO:0007669"/>
    <property type="project" value="TreeGrafter"/>
</dbReference>
<dbReference type="STRING" id="1291742.LOOC260_112560"/>
<dbReference type="Gene3D" id="3.40.50.720">
    <property type="entry name" value="NAD(P)-binding Rossmann-like Domain"/>
    <property type="match status" value="1"/>
</dbReference>
<dbReference type="InterPro" id="IPR036291">
    <property type="entry name" value="NAD(P)-bd_dom_sf"/>
</dbReference>
<dbReference type="Gene3D" id="3.90.180.10">
    <property type="entry name" value="Medium-chain alcohol dehydrogenases, catalytic domain"/>
    <property type="match status" value="1"/>
</dbReference>
<dbReference type="RefSeq" id="WP_041093692.1">
    <property type="nucleotide sequence ID" value="NZ_AP014680.1"/>
</dbReference>
<proteinExistence type="predicted"/>
<dbReference type="Proteomes" id="UP000031620">
    <property type="component" value="Chromosome"/>
</dbReference>
<dbReference type="SUPFAM" id="SSF50129">
    <property type="entry name" value="GroES-like"/>
    <property type="match status" value="1"/>
</dbReference>
<gene>
    <name evidence="1" type="ORF">LOOC260_112560</name>
</gene>
<accession>A0A0A1GY23</accession>
<sequence>MKAAVVNNFEQVPQYQSFEKPQPQTKEQLIQVRAASVNHRVQSQADGTHYTSDGKLPFIPGLDGVGQLADGRLAYFVTSNPIYGSLAEQTVVDHRRIIPLPSDIDVNSVAASMNPAMSSWMALKSRLGTDINSKKIMILGATGNSGSLAVEISHYLGAKSVVAIGRNRDKLAKLTAEKTISLLDEPAKLKQEIKEVADVDVVLDYLWGDAAKQVMLALLPARSNHSQSLTWIEIGSMAGADLVLPSAALRSINLNLIGSGQGSIDPKLFLTELPALAQLISQGKFNVDVEAVPLDQVTSKWNLKTDRRLVFNP</sequence>
<name>A0A0A1GY23_9LACO</name>
<dbReference type="InterPro" id="IPR051397">
    <property type="entry name" value="Zn-ADH-like_protein"/>
</dbReference>
<dbReference type="AlphaFoldDB" id="A0A0A1GY23"/>
<dbReference type="PANTHER" id="PTHR43677:SF11">
    <property type="entry name" value="ZINC-CONTAINING ALCOHOL DEHYDROGENASE"/>
    <property type="match status" value="1"/>
</dbReference>
<organism evidence="1 2">
    <name type="scientific">Paucilactobacillus hokkaidonensis JCM 18461</name>
    <dbReference type="NCBI Taxonomy" id="1291742"/>
    <lineage>
        <taxon>Bacteria</taxon>
        <taxon>Bacillati</taxon>
        <taxon>Bacillota</taxon>
        <taxon>Bacilli</taxon>
        <taxon>Lactobacillales</taxon>
        <taxon>Lactobacillaceae</taxon>
        <taxon>Paucilactobacillus</taxon>
    </lineage>
</organism>
<evidence type="ECO:0008006" key="3">
    <source>
        <dbReference type="Google" id="ProtNLM"/>
    </source>
</evidence>
<dbReference type="InterPro" id="IPR011032">
    <property type="entry name" value="GroES-like_sf"/>
</dbReference>
<dbReference type="SUPFAM" id="SSF51735">
    <property type="entry name" value="NAD(P)-binding Rossmann-fold domains"/>
    <property type="match status" value="1"/>
</dbReference>
<evidence type="ECO:0000313" key="2">
    <source>
        <dbReference type="Proteomes" id="UP000031620"/>
    </source>
</evidence>
<dbReference type="KEGG" id="lho:LOOC260_112560"/>
<dbReference type="PANTHER" id="PTHR43677">
    <property type="entry name" value="SHORT-CHAIN DEHYDROGENASE/REDUCTASE"/>
    <property type="match status" value="1"/>
</dbReference>